<comment type="caution">
    <text evidence="1">The sequence shown here is derived from an EMBL/GenBank/DDBJ whole genome shotgun (WGS) entry which is preliminary data.</text>
</comment>
<gene>
    <name evidence="1" type="ORF">F4820DRAFT_440814</name>
</gene>
<evidence type="ECO:0000313" key="1">
    <source>
        <dbReference type="EMBL" id="KAI4859090.1"/>
    </source>
</evidence>
<dbReference type="Proteomes" id="UP001497700">
    <property type="component" value="Unassembled WGS sequence"/>
</dbReference>
<reference evidence="1 2" key="1">
    <citation type="journal article" date="2022" name="New Phytol.">
        <title>Ecological generalism drives hyperdiversity of secondary metabolite gene clusters in xylarialean endophytes.</title>
        <authorList>
            <person name="Franco M.E.E."/>
            <person name="Wisecaver J.H."/>
            <person name="Arnold A.E."/>
            <person name="Ju Y.M."/>
            <person name="Slot J.C."/>
            <person name="Ahrendt S."/>
            <person name="Moore L.P."/>
            <person name="Eastman K.E."/>
            <person name="Scott K."/>
            <person name="Konkel Z."/>
            <person name="Mondo S.J."/>
            <person name="Kuo A."/>
            <person name="Hayes R.D."/>
            <person name="Haridas S."/>
            <person name="Andreopoulos B."/>
            <person name="Riley R."/>
            <person name="LaButti K."/>
            <person name="Pangilinan J."/>
            <person name="Lipzen A."/>
            <person name="Amirebrahimi M."/>
            <person name="Yan J."/>
            <person name="Adam C."/>
            <person name="Keymanesh K."/>
            <person name="Ng V."/>
            <person name="Louie K."/>
            <person name="Northen T."/>
            <person name="Drula E."/>
            <person name="Henrissat B."/>
            <person name="Hsieh H.M."/>
            <person name="Youens-Clark K."/>
            <person name="Lutzoni F."/>
            <person name="Miadlikowska J."/>
            <person name="Eastwood D.C."/>
            <person name="Hamelin R.C."/>
            <person name="Grigoriev I.V."/>
            <person name="U'Ren J.M."/>
        </authorList>
    </citation>
    <scope>NUCLEOTIDE SEQUENCE [LARGE SCALE GENOMIC DNA]</scope>
    <source>
        <strain evidence="1 2">CBS 119005</strain>
    </source>
</reference>
<sequence>MYGRAEPRQQPGYACEECRKKKLRCDRQRPQCGACANAQIPCEVNDRRVPRGPKKGSIGALRSRIVALERRLSTSQSEENLSTDAHEAGSSDGSPVKENSMAPFHLPDWDAPQQEQPPNTSIPLSWGVPETAPQSPLLFPDLPVLPTTATSYPSPKQSPTSVSDVFIADLVKSDLTQLYFDRVHPVVPILNKPKTFKWIHDGSNMSEPRQCLQYAMWTSATAFSSQFSGIQETIYAKTRFLLDQLDLNGNDSLICHIEHVQSWILITFYEFAKTNYRRGWLSAGRVFRLVQFLKLYDLDSPKPLALNSEVDLISLEEKRRTFWVAYCLDRFMSVIEGAPMTLSEEVVYTRLPCPDTDFERGLVPQESFLAETMSSADMRPYAPLAECVILVTICSRALSHRQIYTIETLYSNIPLDFSSRHDWLDGMLTRRINSLQVNNPSLSVADNPMIIFSYMVAHSTVIYLCRIIETLSRNDQNQSLVWDFQERGLWAAQEIARLAKEHEHLGYFKAHTFMPLTIYLGASRLARHLEVRKGELKTSEIEDVEMSLRASVEALQKLQSVNNLASYYLHLLQ</sequence>
<organism evidence="1 2">
    <name type="scientific">Hypoxylon rubiginosum</name>
    <dbReference type="NCBI Taxonomy" id="110542"/>
    <lineage>
        <taxon>Eukaryota</taxon>
        <taxon>Fungi</taxon>
        <taxon>Dikarya</taxon>
        <taxon>Ascomycota</taxon>
        <taxon>Pezizomycotina</taxon>
        <taxon>Sordariomycetes</taxon>
        <taxon>Xylariomycetidae</taxon>
        <taxon>Xylariales</taxon>
        <taxon>Hypoxylaceae</taxon>
        <taxon>Hypoxylon</taxon>
    </lineage>
</organism>
<proteinExistence type="predicted"/>
<keyword evidence="2" id="KW-1185">Reference proteome</keyword>
<protein>
    <submittedName>
        <fullName evidence="1">Fungal-specific transcription factor domain protein</fullName>
    </submittedName>
</protein>
<accession>A0ACB9YI48</accession>
<evidence type="ECO:0000313" key="2">
    <source>
        <dbReference type="Proteomes" id="UP001497700"/>
    </source>
</evidence>
<name>A0ACB9YI48_9PEZI</name>
<dbReference type="EMBL" id="MU393658">
    <property type="protein sequence ID" value="KAI4859090.1"/>
    <property type="molecule type" value="Genomic_DNA"/>
</dbReference>